<dbReference type="GO" id="GO:0008897">
    <property type="term" value="F:holo-[acyl-carrier-protein] synthase activity"/>
    <property type="evidence" value="ECO:0007669"/>
    <property type="project" value="UniProtKB-EC"/>
</dbReference>
<dbReference type="PATRIC" id="fig|1423.173.peg.3032"/>
<protein>
    <submittedName>
        <fullName evidence="10">4'-phosphopantetheinyl transferase</fullName>
        <ecNumber evidence="10">2.7.8.7</ecNumber>
    </submittedName>
</protein>
<keyword evidence="5" id="KW-0460">Magnesium</keyword>
<dbReference type="PANTHER" id="PTHR12215:SF10">
    <property type="entry name" value="L-AMINOADIPATE-SEMIALDEHYDE DEHYDROGENASE-PHOSPHOPANTETHEINYL TRANSFERASE"/>
    <property type="match status" value="1"/>
</dbReference>
<evidence type="ECO:0000256" key="5">
    <source>
        <dbReference type="ARBA" id="ARBA00022842"/>
    </source>
</evidence>
<dbReference type="InterPro" id="IPR008278">
    <property type="entry name" value="4-PPantetheinyl_Trfase_dom"/>
</dbReference>
<organism evidence="9 12">
    <name type="scientific">Bacillus subtilis</name>
    <dbReference type="NCBI Taxonomy" id="1423"/>
    <lineage>
        <taxon>Bacteria</taxon>
        <taxon>Bacillati</taxon>
        <taxon>Bacillota</taxon>
        <taxon>Bacilli</taxon>
        <taxon>Bacillales</taxon>
        <taxon>Bacillaceae</taxon>
        <taxon>Bacillus</taxon>
    </lineage>
</organism>
<dbReference type="EC" id="2.7.8.7" evidence="10"/>
<dbReference type="Proteomes" id="UP000032247">
    <property type="component" value="Unassembled WGS sequence"/>
</dbReference>
<dbReference type="GO" id="GO:0000287">
    <property type="term" value="F:magnesium ion binding"/>
    <property type="evidence" value="ECO:0007669"/>
    <property type="project" value="InterPro"/>
</dbReference>
<dbReference type="Proteomes" id="UP001229422">
    <property type="component" value="Chromosome"/>
</dbReference>
<feature type="domain" description="4'-phosphopantetheinyl transferase" evidence="7">
    <location>
        <begin position="103"/>
        <end position="205"/>
    </location>
</feature>
<keyword evidence="6" id="KW-0045">Antibiotic biosynthesis</keyword>
<dbReference type="RefSeq" id="WP_043858146.1">
    <property type="nucleotide sequence ID" value="NZ_CP061870.1"/>
</dbReference>
<evidence type="ECO:0000256" key="6">
    <source>
        <dbReference type="ARBA" id="ARBA00023194"/>
    </source>
</evidence>
<reference evidence="10" key="2">
    <citation type="submission" date="2023-03" db="EMBL/GenBank/DDBJ databases">
        <title>Complete genome sequences of 52 Bacillus and Priestia strains isolated from West-African fermentations and 26 reference strains from the DSMZ collection.</title>
        <authorList>
            <person name="Wiedenbein E.S."/>
            <person name="Canoy T.S."/>
            <person name="Hui Y."/>
            <person name="Parkouda C."/>
            <person name="Dawende C."/>
            <person name="Ametefe E."/>
            <person name="Jespersen L."/>
            <person name="Nielsen D.S."/>
        </authorList>
    </citation>
    <scope>NUCLEOTIDE SEQUENCE</scope>
    <source>
        <strain evidence="10">PRO56</strain>
    </source>
</reference>
<dbReference type="SUPFAM" id="SSF56214">
    <property type="entry name" value="4'-phosphopantetheinyl transferase"/>
    <property type="match status" value="2"/>
</dbReference>
<dbReference type="Gene3D" id="3.90.470.20">
    <property type="entry name" value="4'-phosphopantetheinyl transferase domain"/>
    <property type="match status" value="2"/>
</dbReference>
<evidence type="ECO:0000256" key="2">
    <source>
        <dbReference type="ARBA" id="ARBA00010990"/>
    </source>
</evidence>
<sequence length="224" mass="26115">MKIYGIYMDRPLSQEENERFMSFISPEKREKCRRFYHKEDAHRTLLGDVLVRSVISRQYQLDKSDIRFSTQEYGKPCIPDLPDAHFNISHSGRWVIGAFDSQPIGIDIEKTKPISLEIAKRFFSKTEYSDLLAKDKDEQTDYFYHLWSMKESFIKQEGKGLSLPLDSFSVRLHQDGQVSIELPDSHSPCYIKTYEVDPGYKMAVCAAHPDFPKDIIIVSYEELL</sequence>
<evidence type="ECO:0000313" key="9">
    <source>
        <dbReference type="EMBL" id="KIU10919.1"/>
    </source>
</evidence>
<dbReference type="AlphaFoldDB" id="A0A0D1JER3"/>
<comment type="cofactor">
    <cofactor evidence="1">
        <name>Mg(2+)</name>
        <dbReference type="ChEBI" id="CHEBI:18420"/>
    </cofactor>
</comment>
<dbReference type="GO" id="GO:0005829">
    <property type="term" value="C:cytosol"/>
    <property type="evidence" value="ECO:0007669"/>
    <property type="project" value="TreeGrafter"/>
</dbReference>
<reference evidence="11" key="3">
    <citation type="submission" date="2023-05" db="EMBL/GenBank/DDBJ databases">
        <title>Complete genome sequence of Bacillus subtilis SRCM117797 isolated from Soybean paste.</title>
        <authorList>
            <person name="Abraha H.B."/>
            <person name="Kim K.-P."/>
            <person name="Ryu M.-S."/>
            <person name="Jeong D.-Y."/>
        </authorList>
    </citation>
    <scope>NUCLEOTIDE SEQUENCE</scope>
    <source>
        <strain evidence="11">SRCM117797</strain>
    </source>
</reference>
<feature type="domain" description="4'-phosphopantetheinyl transferase N-terminal" evidence="8">
    <location>
        <begin position="14"/>
        <end position="98"/>
    </location>
</feature>
<accession>A0A0D1JER3</accession>
<comment type="similarity">
    <text evidence="2">Belongs to the P-Pant transferase superfamily. Gsp/Sfp/HetI/AcpT family.</text>
</comment>
<evidence type="ECO:0000256" key="3">
    <source>
        <dbReference type="ARBA" id="ARBA00022679"/>
    </source>
</evidence>
<evidence type="ECO:0000256" key="1">
    <source>
        <dbReference type="ARBA" id="ARBA00001946"/>
    </source>
</evidence>
<keyword evidence="4" id="KW-0479">Metal-binding</keyword>
<evidence type="ECO:0000259" key="7">
    <source>
        <dbReference type="Pfam" id="PF01648"/>
    </source>
</evidence>
<dbReference type="EMBL" id="CP125292">
    <property type="protein sequence ID" value="WHM20087.1"/>
    <property type="molecule type" value="Genomic_DNA"/>
</dbReference>
<dbReference type="EMBL" id="JXBC01000004">
    <property type="protein sequence ID" value="KIU10919.1"/>
    <property type="molecule type" value="Genomic_DNA"/>
</dbReference>
<dbReference type="SMR" id="A0A0D1JER3"/>
<dbReference type="InterPro" id="IPR055066">
    <property type="entry name" value="AASDHPPT_N"/>
</dbReference>
<dbReference type="Pfam" id="PF01648">
    <property type="entry name" value="ACPS"/>
    <property type="match status" value="1"/>
</dbReference>
<dbReference type="GO" id="GO:0006633">
    <property type="term" value="P:fatty acid biosynthetic process"/>
    <property type="evidence" value="ECO:0007669"/>
    <property type="project" value="InterPro"/>
</dbReference>
<dbReference type="PANTHER" id="PTHR12215">
    <property type="entry name" value="PHOSPHOPANTETHEINE TRANSFERASE"/>
    <property type="match status" value="1"/>
</dbReference>
<name>A0A0D1JER3_BACIU</name>
<dbReference type="GO" id="GO:0017000">
    <property type="term" value="P:antibiotic biosynthetic process"/>
    <property type="evidence" value="ECO:0007669"/>
    <property type="project" value="UniProtKB-KW"/>
</dbReference>
<dbReference type="EMBL" id="CP120576">
    <property type="protein sequence ID" value="WEY84676.1"/>
    <property type="molecule type" value="Genomic_DNA"/>
</dbReference>
<dbReference type="Proteomes" id="UP001214898">
    <property type="component" value="Chromosome"/>
</dbReference>
<keyword evidence="3 10" id="KW-0808">Transferase</keyword>
<gene>
    <name evidence="10" type="ORF">P5633_20950</name>
    <name evidence="11" type="ORF">QL281_14600</name>
    <name evidence="9" type="ORF">SC09_Contig25orf00796</name>
</gene>
<dbReference type="NCBIfam" id="TIGR00556">
    <property type="entry name" value="pantethn_trn"/>
    <property type="match status" value="1"/>
</dbReference>
<evidence type="ECO:0000313" key="12">
    <source>
        <dbReference type="Proteomes" id="UP000032247"/>
    </source>
</evidence>
<evidence type="ECO:0000259" key="8">
    <source>
        <dbReference type="Pfam" id="PF22624"/>
    </source>
</evidence>
<evidence type="ECO:0000313" key="11">
    <source>
        <dbReference type="EMBL" id="WHM20087.1"/>
    </source>
</evidence>
<dbReference type="Pfam" id="PF22624">
    <property type="entry name" value="AASDHPPT_N"/>
    <property type="match status" value="1"/>
</dbReference>
<proteinExistence type="inferred from homology"/>
<dbReference type="InterPro" id="IPR050559">
    <property type="entry name" value="P-Pant_transferase_sf"/>
</dbReference>
<reference evidence="9 12" key="1">
    <citation type="submission" date="2014-12" db="EMBL/GenBank/DDBJ databases">
        <title>Comparative genome analysis of Bacillus coagulans HM-08, Clostridium butyricum HM-68, Bacillus subtilis HM-66 and Bacillus licheniformis BL-09.</title>
        <authorList>
            <person name="Zhang H."/>
        </authorList>
    </citation>
    <scope>NUCLEOTIDE SEQUENCE [LARGE SCALE GENOMIC DNA]</scope>
    <source>
        <strain evidence="9 12">HM-66</strain>
    </source>
</reference>
<evidence type="ECO:0000256" key="4">
    <source>
        <dbReference type="ARBA" id="ARBA00022723"/>
    </source>
</evidence>
<dbReference type="InterPro" id="IPR037143">
    <property type="entry name" value="4-PPantetheinyl_Trfase_dom_sf"/>
</dbReference>
<evidence type="ECO:0000313" key="10">
    <source>
        <dbReference type="EMBL" id="WEY84676.1"/>
    </source>
</evidence>
<dbReference type="InterPro" id="IPR004568">
    <property type="entry name" value="Ppantetheine-prot_Trfase_dom"/>
</dbReference>
<dbReference type="GO" id="GO:0019878">
    <property type="term" value="P:lysine biosynthetic process via aminoadipic acid"/>
    <property type="evidence" value="ECO:0007669"/>
    <property type="project" value="TreeGrafter"/>
</dbReference>